<reference evidence="1" key="1">
    <citation type="submission" date="2022-08" db="UniProtKB">
        <authorList>
            <consortium name="EnsemblMetazoa"/>
        </authorList>
    </citation>
    <scope>IDENTIFICATION</scope>
    <source>
        <strain evidence="1">Dongola</strain>
    </source>
</reference>
<dbReference type="AlphaFoldDB" id="A0A182I8G5"/>
<dbReference type="EnsemblMetazoa" id="AARA009875-RA">
    <property type="protein sequence ID" value="AARA009875-PA"/>
    <property type="gene ID" value="AARA009875"/>
</dbReference>
<proteinExistence type="predicted"/>
<protein>
    <recommendedName>
        <fullName evidence="3">ISXO2-like transposase domain-containing protein</fullName>
    </recommendedName>
</protein>
<dbReference type="EMBL" id="APCN01008749">
    <property type="status" value="NOT_ANNOTATED_CDS"/>
    <property type="molecule type" value="Genomic_DNA"/>
</dbReference>
<evidence type="ECO:0000313" key="1">
    <source>
        <dbReference type="EnsemblMetazoa" id="AARA009875-PA"/>
    </source>
</evidence>
<dbReference type="Proteomes" id="UP000075840">
    <property type="component" value="Unassembled WGS sequence"/>
</dbReference>
<accession>A0A182I8G5</accession>
<name>A0A182I8G5_ANOAR</name>
<evidence type="ECO:0008006" key="3">
    <source>
        <dbReference type="Google" id="ProtNLM"/>
    </source>
</evidence>
<organism evidence="1 2">
    <name type="scientific">Anopheles arabiensis</name>
    <name type="common">Mosquito</name>
    <dbReference type="NCBI Taxonomy" id="7173"/>
    <lineage>
        <taxon>Eukaryota</taxon>
        <taxon>Metazoa</taxon>
        <taxon>Ecdysozoa</taxon>
        <taxon>Arthropoda</taxon>
        <taxon>Hexapoda</taxon>
        <taxon>Insecta</taxon>
        <taxon>Pterygota</taxon>
        <taxon>Neoptera</taxon>
        <taxon>Endopterygota</taxon>
        <taxon>Diptera</taxon>
        <taxon>Nematocera</taxon>
        <taxon>Culicoidea</taxon>
        <taxon>Culicidae</taxon>
        <taxon>Anophelinae</taxon>
        <taxon>Anopheles</taxon>
    </lineage>
</organism>
<keyword evidence="2" id="KW-1185">Reference proteome</keyword>
<dbReference type="VEuPathDB" id="VectorBase:AARA009875"/>
<sequence>MTDCWRSYDTLEDYGYVHKKPFLRSKGTNKKNLISYIREYEFKRCSTNVFESILLALKAE</sequence>
<evidence type="ECO:0000313" key="2">
    <source>
        <dbReference type="Proteomes" id="UP000075840"/>
    </source>
</evidence>